<accession>A0A5C1AM49</accession>
<evidence type="ECO:0000256" key="1">
    <source>
        <dbReference type="SAM" id="MobiDB-lite"/>
    </source>
</evidence>
<evidence type="ECO:0000313" key="2">
    <source>
        <dbReference type="EMBL" id="QEL19243.1"/>
    </source>
</evidence>
<proteinExistence type="predicted"/>
<keyword evidence="3" id="KW-1185">Reference proteome</keyword>
<dbReference type="KEGG" id="lrs:PX52LOC_06305"/>
<dbReference type="RefSeq" id="WP_149113655.1">
    <property type="nucleotide sequence ID" value="NZ_CP042425.1"/>
</dbReference>
<gene>
    <name evidence="2" type="ORF">PX52LOC_06305</name>
</gene>
<sequence>MPTPGLPPVKKAHTPTPGDPPPKKRRAVIVDAVGTARTVHGGEGQAFDLDAAFSAGATLVSGPHPIGMAGSLFLIVQEA</sequence>
<feature type="region of interest" description="Disordered" evidence="1">
    <location>
        <begin position="1"/>
        <end position="25"/>
    </location>
</feature>
<name>A0A5C1AM49_9BACT</name>
<protein>
    <submittedName>
        <fullName evidence="2">Uncharacterized protein</fullName>
    </submittedName>
</protein>
<organism evidence="2 3">
    <name type="scientific">Limnoglobus roseus</name>
    <dbReference type="NCBI Taxonomy" id="2598579"/>
    <lineage>
        <taxon>Bacteria</taxon>
        <taxon>Pseudomonadati</taxon>
        <taxon>Planctomycetota</taxon>
        <taxon>Planctomycetia</taxon>
        <taxon>Gemmatales</taxon>
        <taxon>Gemmataceae</taxon>
        <taxon>Limnoglobus</taxon>
    </lineage>
</organism>
<evidence type="ECO:0000313" key="3">
    <source>
        <dbReference type="Proteomes" id="UP000324974"/>
    </source>
</evidence>
<dbReference type="EMBL" id="CP042425">
    <property type="protein sequence ID" value="QEL19243.1"/>
    <property type="molecule type" value="Genomic_DNA"/>
</dbReference>
<dbReference type="Proteomes" id="UP000324974">
    <property type="component" value="Chromosome"/>
</dbReference>
<dbReference type="AlphaFoldDB" id="A0A5C1AM49"/>
<reference evidence="3" key="1">
    <citation type="submission" date="2019-08" db="EMBL/GenBank/DDBJ databases">
        <title>Limnoglobus roseus gen. nov., sp. nov., a novel freshwater planctomycete with a giant genome from the family Gemmataceae.</title>
        <authorList>
            <person name="Kulichevskaya I.S."/>
            <person name="Naumoff D.G."/>
            <person name="Miroshnikov K."/>
            <person name="Ivanova A."/>
            <person name="Philippov D.A."/>
            <person name="Hakobyan A."/>
            <person name="Rijpstra I.C."/>
            <person name="Sinninghe Damste J.S."/>
            <person name="Liesack W."/>
            <person name="Dedysh S.N."/>
        </authorList>
    </citation>
    <scope>NUCLEOTIDE SEQUENCE [LARGE SCALE GENOMIC DNA]</scope>
    <source>
        <strain evidence="3">PX52</strain>
    </source>
</reference>